<dbReference type="RefSeq" id="WP_190928169.1">
    <property type="nucleotide sequence ID" value="NZ_JACXJA010000015.1"/>
</dbReference>
<dbReference type="Gene3D" id="2.115.10.20">
    <property type="entry name" value="Glycosyl hydrolase domain, family 43"/>
    <property type="match status" value="2"/>
</dbReference>
<protein>
    <recommendedName>
        <fullName evidence="3">Glycosyl hydrolase family 32 N-terminal domain-containing protein</fullName>
    </recommendedName>
</protein>
<organism evidence="1 2">
    <name type="scientific">Paenibacillus oceani</name>
    <dbReference type="NCBI Taxonomy" id="2772510"/>
    <lineage>
        <taxon>Bacteria</taxon>
        <taxon>Bacillati</taxon>
        <taxon>Bacillota</taxon>
        <taxon>Bacilli</taxon>
        <taxon>Bacillales</taxon>
        <taxon>Paenibacillaceae</taxon>
        <taxon>Paenibacillus</taxon>
    </lineage>
</organism>
<evidence type="ECO:0000313" key="2">
    <source>
        <dbReference type="Proteomes" id="UP000639396"/>
    </source>
</evidence>
<dbReference type="AlphaFoldDB" id="A0A927H031"/>
<evidence type="ECO:0008006" key="3">
    <source>
        <dbReference type="Google" id="ProtNLM"/>
    </source>
</evidence>
<proteinExistence type="predicted"/>
<comment type="caution">
    <text evidence="1">The sequence shown here is derived from an EMBL/GenBank/DDBJ whole genome shotgun (WGS) entry which is preliminary data.</text>
</comment>
<keyword evidence="2" id="KW-1185">Reference proteome</keyword>
<dbReference type="InterPro" id="IPR023296">
    <property type="entry name" value="Glyco_hydro_beta-prop_sf"/>
</dbReference>
<gene>
    <name evidence="1" type="ORF">IDH45_12875</name>
</gene>
<accession>A0A927H031</accession>
<evidence type="ECO:0000313" key="1">
    <source>
        <dbReference type="EMBL" id="MBD2862878.1"/>
    </source>
</evidence>
<reference evidence="1" key="1">
    <citation type="submission" date="2020-09" db="EMBL/GenBank/DDBJ databases">
        <title>A novel bacterium of genus Paenibacillus, isolated from South China Sea.</title>
        <authorList>
            <person name="Huang H."/>
            <person name="Mo K."/>
            <person name="Hu Y."/>
        </authorList>
    </citation>
    <scope>NUCLEOTIDE SEQUENCE</scope>
    <source>
        <strain evidence="1">IB182363</strain>
    </source>
</reference>
<dbReference type="SUPFAM" id="SSF75005">
    <property type="entry name" value="Arabinanase/levansucrase/invertase"/>
    <property type="match status" value="2"/>
</dbReference>
<dbReference type="EMBL" id="JACXJA010000015">
    <property type="protein sequence ID" value="MBD2862878.1"/>
    <property type="molecule type" value="Genomic_DNA"/>
</dbReference>
<name>A0A927H031_9BACL</name>
<dbReference type="Proteomes" id="UP000639396">
    <property type="component" value="Unassembled WGS sequence"/>
</dbReference>
<sequence>MKSVVEIGTRVEMFVDEWLIEEKRGLSLKLHPPRREEIVLSFDQPWEGKGSGYVTVIQDQDKIRMYYRGIGSSSMNDDRNQVTCYAESTDGIHFVKPQLGLFEYEGSTANNIVWRGRLSHNFSPFLDRSPHTSPELRYKAVAGIDELVAFGSADGIHWQKLREEPILTDGDFDSLNVVFWDTNAQAYRCFSRIYQDKAYRTILTSTSTDFYNWGKQQLLRYNDLKPMQQYYTNSAMLCPGAEHIYMAFPMRFVPERKKLTDHPEPGVSDTVMMTSRDGLHWDRTFMEAWCRAGLDPHNWSDRTGILSTGCVLLNPDEFSFYIQEHYRLDDSRLRRVTVRKHGFGSIHAGFEHGEWVSRPFILEGNELVANYSTSAVGYLRFELQDEHGRPLDGFRLEDMEPMYGDEIDGVVTWGPEADFELWKGRPVRIRMQIKDADLFSLKWNDKK</sequence>